<evidence type="ECO:0000313" key="26">
    <source>
        <dbReference type="EMBL" id="KKI04036.1"/>
    </source>
</evidence>
<dbReference type="EMBL" id="JJPY01000042">
    <property type="protein sequence ID" value="KKH10133.1"/>
    <property type="molecule type" value="Genomic_DNA"/>
</dbReference>
<evidence type="ECO:0000313" key="16">
    <source>
        <dbReference type="EMBL" id="KKH44048.1"/>
    </source>
</evidence>
<dbReference type="EMBL" id="JJPX01000080">
    <property type="protein sequence ID" value="KKH10383.1"/>
    <property type="molecule type" value="Genomic_DNA"/>
</dbReference>
<dbReference type="EMBL" id="JJQV01000061">
    <property type="protein sequence ID" value="KKH83705.1"/>
    <property type="molecule type" value="Genomic_DNA"/>
</dbReference>
<evidence type="ECO:0000313" key="34">
    <source>
        <dbReference type="Proteomes" id="UP000034047"/>
    </source>
</evidence>
<dbReference type="EMBL" id="JJQT01000116">
    <property type="protein sequence ID" value="KKH78792.1"/>
    <property type="molecule type" value="Genomic_DNA"/>
</dbReference>
<evidence type="ECO:0000313" key="21">
    <source>
        <dbReference type="EMBL" id="KKH78792.1"/>
    </source>
</evidence>
<dbReference type="Proteomes" id="UP000033814">
    <property type="component" value="Unassembled WGS sequence"/>
</dbReference>
<dbReference type="EMBL" id="JJQN01000113">
    <property type="protein sequence ID" value="KKH58664.1"/>
    <property type="molecule type" value="Genomic_DNA"/>
</dbReference>
<evidence type="ECO:0000313" key="49">
    <source>
        <dbReference type="Proteomes" id="UP000034820"/>
    </source>
</evidence>
<dbReference type="EMBL" id="JJQQ01000086">
    <property type="protein sequence ID" value="KKH66721.1"/>
    <property type="molecule type" value="Genomic_DNA"/>
</dbReference>
<evidence type="ECO:0000313" key="41">
    <source>
        <dbReference type="Proteomes" id="UP000034450"/>
    </source>
</evidence>
<evidence type="ECO:0000313" key="15">
    <source>
        <dbReference type="EMBL" id="KKH42913.1"/>
    </source>
</evidence>
<name>A0A0F8MRH0_METMZ</name>
<dbReference type="Proteomes" id="UP000034921">
    <property type="component" value="Unassembled WGS sequence"/>
</dbReference>
<dbReference type="EMBL" id="JJQU01000212">
    <property type="protein sequence ID" value="KKH81430.1"/>
    <property type="molecule type" value="Genomic_DNA"/>
</dbReference>
<dbReference type="EMBL" id="CP029709">
    <property type="protein sequence ID" value="QCR15983.1"/>
    <property type="molecule type" value="Genomic_DNA"/>
</dbReference>
<evidence type="ECO:0000313" key="39">
    <source>
        <dbReference type="Proteomes" id="UP000034338"/>
    </source>
</evidence>
<evidence type="ECO:0000313" key="40">
    <source>
        <dbReference type="Proteomes" id="UP000034387"/>
    </source>
</evidence>
<evidence type="ECO:0000313" key="4">
    <source>
        <dbReference type="EMBL" id="KKG05271.1"/>
    </source>
</evidence>
<gene>
    <name evidence="28" type="ORF">DKM28_07940</name>
    <name evidence="2" type="ORF">DU31_15575</name>
    <name evidence="5" type="ORF">DU34_16945</name>
    <name evidence="13" type="ORF">DU37_02250</name>
    <name evidence="4" type="ORF">DU40_13865</name>
    <name evidence="10" type="ORF">DU42_10770</name>
    <name evidence="6" type="ORF">DU46_15995</name>
    <name evidence="3" type="ORF">DU47_14840</name>
    <name evidence="9" type="ORF">DU51_06755</name>
    <name evidence="14" type="ORF">DU54_13725</name>
    <name evidence="7" type="ORF">DU57_10570</name>
    <name evidence="12" type="ORF">DU60_16405</name>
    <name evidence="11" type="ORF">DU65_14820</name>
    <name evidence="8" type="ORF">DU66_16780</name>
    <name evidence="15" type="ORF">DU71_14715</name>
    <name evidence="20" type="ORF">DU73_15175</name>
    <name evidence="18" type="ORF">DU74_16180</name>
    <name evidence="17" type="ORF">DU76_15810</name>
    <name evidence="21" type="ORF">DU78_16850</name>
    <name evidence="25" type="ORF">DU79_17170</name>
    <name evidence="22" type="ORF">DU80_15120</name>
    <name evidence="27" type="ORF">DU81_14915</name>
    <name evidence="23" type="ORF">DU82_14220</name>
    <name evidence="26" type="ORF">DU83_15750</name>
    <name evidence="16" type="ORF">DU85_16770</name>
    <name evidence="19" type="ORF">DU87_13560</name>
    <name evidence="24" type="ORF">DU88_13345</name>
</gene>
<dbReference type="Proteomes" id="UP000034047">
    <property type="component" value="Unassembled WGS sequence"/>
</dbReference>
<protein>
    <submittedName>
        <fullName evidence="14">Uncharacterized protein</fullName>
    </submittedName>
</protein>
<dbReference type="Proteomes" id="UP000034152">
    <property type="component" value="Unassembled WGS sequence"/>
</dbReference>
<dbReference type="EMBL" id="JJQI01000007">
    <property type="protein sequence ID" value="KKH42913.1"/>
    <property type="molecule type" value="Genomic_DNA"/>
</dbReference>
<dbReference type="Proteomes" id="UP000034338">
    <property type="component" value="Unassembled WGS sequence"/>
</dbReference>
<evidence type="ECO:0000313" key="12">
    <source>
        <dbReference type="EMBL" id="KKH25872.1"/>
    </source>
</evidence>
<dbReference type="Proteomes" id="UP000034672">
    <property type="component" value="Unassembled WGS sequence"/>
</dbReference>
<dbReference type="Proteomes" id="UP000034468">
    <property type="component" value="Unassembled WGS sequence"/>
</dbReference>
<dbReference type="EMBL" id="JJQG01000043">
    <property type="protein sequence ID" value="KKH41037.1"/>
    <property type="molecule type" value="Genomic_DNA"/>
</dbReference>
<dbReference type="Proteomes" id="UP000034232">
    <property type="component" value="Unassembled WGS sequence"/>
</dbReference>
<reference evidence="29 30" key="1">
    <citation type="journal article" date="2015" name="ISME J.">
        <title>Genomic and phenotypic differentiation among Methanosarcina mazei populations from Columbia River sediment.</title>
        <authorList>
            <person name="Youngblut N.D."/>
            <person name="Wirth J.S."/>
            <person name="Henriksen J.R."/>
            <person name="Smith M."/>
            <person name="Simon H."/>
            <person name="Metcalf W.W."/>
            <person name="Whitaker R.J."/>
        </authorList>
    </citation>
    <scope>NUCLEOTIDE SEQUENCE [LARGE SCALE GENOMIC DNA]</scope>
    <source>
        <strain evidence="11 33">1.F.A.1B.4</strain>
        <strain evidence="12 51">1.F.M.0.5</strain>
        <strain evidence="13 39">1.H.A.0.1</strain>
        <strain evidence="14 48">1.H.A.1A.1</strain>
        <strain evidence="15 47">1.H.A.1A.4</strain>
        <strain evidence="16 30">1.H.A.1A.6</strain>
        <strain evidence="17 38">1.H.A.2.3</strain>
        <strain evidence="18 41">1.H.A.2.6</strain>
        <strain evidence="20">1.H.A.2.8</strain>
        <strain evidence="19 32">1.H.M.0.1</strain>
        <strain evidence="21 50">1.H.M.1A.3</strain>
        <strain evidence="22 37">1.H.M.2.1</strain>
        <strain evidence="23 29">1.H.M.2.2</strain>
        <strain evidence="24 52">1.H.M.2.3</strain>
        <strain evidence="25 46">1.H.M.2.4</strain>
        <strain evidence="27 31">1.H.T.2.3</strain>
        <strain evidence="26 43">1.H.T.2.5</strain>
        <strain evidence="2 36">2.F.A.2.3</strain>
        <strain evidence="3 44">2.F.A.2.4</strain>
        <strain evidence="4 45">2.F.T.0.2</strain>
        <strain evidence="5 34">2.F.T.2.6</strain>
        <strain evidence="6 35">3.H.A.1A.2</strain>
        <strain evidence="7 53">3.H.A.2.6</strain>
        <strain evidence="8 42">3.H.M.1B.1</strain>
        <strain evidence="10 40">3.H.M.2.7</strain>
        <strain evidence="9 49">3.H.T.1A.1</strain>
    </source>
</reference>
<dbReference type="EMBL" id="JJQP01000075">
    <property type="protein sequence ID" value="KKH68842.1"/>
    <property type="molecule type" value="Genomic_DNA"/>
</dbReference>
<dbReference type="Proteomes" id="UP000034387">
    <property type="component" value="Unassembled WGS sequence"/>
</dbReference>
<dbReference type="Proteomes" id="UP000034842">
    <property type="component" value="Unassembled WGS sequence"/>
</dbReference>
<evidence type="ECO:0000313" key="51">
    <source>
        <dbReference type="Proteomes" id="UP000034921"/>
    </source>
</evidence>
<dbReference type="Proteomes" id="UP000034450">
    <property type="component" value="Unassembled WGS sequence"/>
</dbReference>
<proteinExistence type="predicted"/>
<dbReference type="EMBL" id="JJRA01000026">
    <property type="protein sequence ID" value="KKI05897.1"/>
    <property type="molecule type" value="Genomic_DNA"/>
</dbReference>
<evidence type="ECO:0000313" key="46">
    <source>
        <dbReference type="Proteomes" id="UP000034668"/>
    </source>
</evidence>
<dbReference type="EMBL" id="JJQX01000100">
    <property type="protein sequence ID" value="KKH95691.1"/>
    <property type="molecule type" value="Genomic_DNA"/>
</dbReference>
<dbReference type="Proteomes" id="UP000034950">
    <property type="component" value="Unassembled WGS sequence"/>
</dbReference>
<feature type="transmembrane region" description="Helical" evidence="1">
    <location>
        <begin position="19"/>
        <end position="43"/>
    </location>
</feature>
<evidence type="ECO:0000313" key="50">
    <source>
        <dbReference type="Proteomes" id="UP000034842"/>
    </source>
</evidence>
<dbReference type="Proteomes" id="UP000034142">
    <property type="component" value="Unassembled WGS sequence"/>
</dbReference>
<accession>A0A0F8MRH0</accession>
<evidence type="ECO:0000313" key="8">
    <source>
        <dbReference type="EMBL" id="KKG92106.1"/>
    </source>
</evidence>
<evidence type="ECO:0000313" key="9">
    <source>
        <dbReference type="EMBL" id="KKH10133.1"/>
    </source>
</evidence>
<evidence type="ECO:0000313" key="17">
    <source>
        <dbReference type="EMBL" id="KKH56307.1"/>
    </source>
</evidence>
<dbReference type="EMBL" id="JJQW01000098">
    <property type="protein sequence ID" value="KKH86219.1"/>
    <property type="molecule type" value="Genomic_DNA"/>
</dbReference>
<evidence type="ECO:0000313" key="43">
    <source>
        <dbReference type="Proteomes" id="UP000034547"/>
    </source>
</evidence>
<evidence type="ECO:0000313" key="48">
    <source>
        <dbReference type="Proteomes" id="UP000034758"/>
    </source>
</evidence>
<dbReference type="Proteomes" id="UP000034547">
    <property type="component" value="Unassembled WGS sequence"/>
</dbReference>
<evidence type="ECO:0000313" key="47">
    <source>
        <dbReference type="Proteomes" id="UP000034672"/>
    </source>
</evidence>
<dbReference type="Proteomes" id="UP000300067">
    <property type="component" value="Chromosome"/>
</dbReference>
<dbReference type="Proteomes" id="UP000034074">
    <property type="component" value="Unassembled WGS sequence"/>
</dbReference>
<dbReference type="EMBL" id="JJQJ01000220">
    <property type="protein sequence ID" value="KKH44048.1"/>
    <property type="molecule type" value="Genomic_DNA"/>
</dbReference>
<evidence type="ECO:0000313" key="6">
    <source>
        <dbReference type="EMBL" id="KKG71486.1"/>
    </source>
</evidence>
<evidence type="ECO:0000313" key="44">
    <source>
        <dbReference type="Proteomes" id="UP000034578"/>
    </source>
</evidence>
<dbReference type="Proteomes" id="UP000033933">
    <property type="component" value="Unassembled WGS sequence"/>
</dbReference>
<dbReference type="Proteomes" id="UP000034937">
    <property type="component" value="Unassembled WGS sequence"/>
</dbReference>
<evidence type="ECO:0000313" key="23">
    <source>
        <dbReference type="EMBL" id="KKH83705.1"/>
    </source>
</evidence>
<evidence type="ECO:0000313" key="18">
    <source>
        <dbReference type="EMBL" id="KKH58664.1"/>
    </source>
</evidence>
<evidence type="ECO:0000313" key="54">
    <source>
        <dbReference type="Proteomes" id="UP000300067"/>
    </source>
</evidence>
<dbReference type="Proteomes" id="UP000033885">
    <property type="component" value="Unassembled WGS sequence"/>
</dbReference>
<evidence type="ECO:0000313" key="35">
    <source>
        <dbReference type="Proteomes" id="UP000034074"/>
    </source>
</evidence>
<keyword evidence="1" id="KW-1133">Transmembrane helix</keyword>
<evidence type="ECO:0000313" key="7">
    <source>
        <dbReference type="EMBL" id="KKG83135.1"/>
    </source>
</evidence>
<dbReference type="Proteomes" id="UP000034668">
    <property type="component" value="Unassembled WGS sequence"/>
</dbReference>
<dbReference type="PATRIC" id="fig|2209.41.peg.3700"/>
<keyword evidence="44" id="KW-1185">Reference proteome</keyword>
<sequence>MSVQQSCCFVMEMPLTFRFFFNAFGVLFGDLASPFLRPLFFVFKDLYFLHILKDLLIPADLFKAFSLALSEKSFGIRISYCKIRI</sequence>
<evidence type="ECO:0000313" key="5">
    <source>
        <dbReference type="EMBL" id="KKG09013.1"/>
    </source>
</evidence>
<dbReference type="AlphaFoldDB" id="A0A0F8MRH0"/>
<evidence type="ECO:0000313" key="25">
    <source>
        <dbReference type="EMBL" id="KKH95691.1"/>
    </source>
</evidence>
<dbReference type="EMBL" id="JJQC01000133">
    <property type="protein sequence ID" value="KKH18245.1"/>
    <property type="molecule type" value="Genomic_DNA"/>
</dbReference>
<evidence type="ECO:0000313" key="29">
    <source>
        <dbReference type="Proteomes" id="UP000033814"/>
    </source>
</evidence>
<dbReference type="EMBL" id="JJOS01000059">
    <property type="protein sequence ID" value="KKG02925.1"/>
    <property type="molecule type" value="Genomic_DNA"/>
</dbReference>
<evidence type="ECO:0000313" key="11">
    <source>
        <dbReference type="EMBL" id="KKH18245.1"/>
    </source>
</evidence>
<dbReference type="Proteomes" id="UP000034597">
    <property type="component" value="Unassembled WGS sequence"/>
</dbReference>
<evidence type="ECO:0000313" key="30">
    <source>
        <dbReference type="Proteomes" id="UP000033864"/>
    </source>
</evidence>
<keyword evidence="1" id="KW-0472">Membrane</keyword>
<dbReference type="Proteomes" id="UP000034578">
    <property type="component" value="Unassembled WGS sequence"/>
</dbReference>
<evidence type="ECO:0000313" key="14">
    <source>
        <dbReference type="EMBL" id="KKH41037.1"/>
    </source>
</evidence>
<reference evidence="28 54" key="2">
    <citation type="submission" date="2018-05" db="EMBL/GenBank/DDBJ databases">
        <title>Methanosarcina gilichinskyana sp. nov., a novel methanogenic archaeon isolated from Holocene permafrost, North East Russia.</title>
        <authorList>
            <person name="Oshurkova V."/>
            <person name="Meer M."/>
            <person name="Bochkareva O."/>
            <person name="Shcherbakova V."/>
        </authorList>
    </citation>
    <scope>NUCLEOTIDE SEQUENCE [LARGE SCALE GENOMIC DNA]</scope>
    <source>
        <strain evidence="28 54">JL01</strain>
    </source>
</reference>
<evidence type="ECO:0000313" key="52">
    <source>
        <dbReference type="Proteomes" id="UP000034937"/>
    </source>
</evidence>
<evidence type="ECO:0000313" key="42">
    <source>
        <dbReference type="Proteomes" id="UP000034468"/>
    </source>
</evidence>
<evidence type="ECO:0000313" key="20">
    <source>
        <dbReference type="EMBL" id="KKH68842.1"/>
    </source>
</evidence>
<dbReference type="EMBL" id="JJOR01000116">
    <property type="protein sequence ID" value="KKG02040.1"/>
    <property type="molecule type" value="Genomic_DNA"/>
</dbReference>
<dbReference type="EMBL" id="JJOT01000021">
    <property type="protein sequence ID" value="KKG05271.1"/>
    <property type="molecule type" value="Genomic_DNA"/>
</dbReference>
<dbReference type="Proteomes" id="UP000034758">
    <property type="component" value="Unassembled WGS sequence"/>
</dbReference>
<dbReference type="EMBL" id="JJPN01000096">
    <property type="protein sequence ID" value="KKG71486.1"/>
    <property type="molecule type" value="Genomic_DNA"/>
</dbReference>
<dbReference type="EMBL" id="JJQE01000137">
    <property type="protein sequence ID" value="KKH25872.1"/>
    <property type="molecule type" value="Genomic_DNA"/>
</dbReference>
<evidence type="ECO:0000313" key="27">
    <source>
        <dbReference type="EMBL" id="KKI05897.1"/>
    </source>
</evidence>
<organism evidence="14 48">
    <name type="scientific">Methanosarcina mazei</name>
    <name type="common">Methanosarcina frisia</name>
    <dbReference type="NCBI Taxonomy" id="2209"/>
    <lineage>
        <taxon>Archaea</taxon>
        <taxon>Methanobacteriati</taxon>
        <taxon>Methanobacteriota</taxon>
        <taxon>Stenosarchaea group</taxon>
        <taxon>Methanomicrobia</taxon>
        <taxon>Methanosarcinales</taxon>
        <taxon>Methanosarcinaceae</taxon>
        <taxon>Methanosarcina</taxon>
    </lineage>
</organism>
<evidence type="ECO:0000313" key="28">
    <source>
        <dbReference type="EMBL" id="QCR15983.1"/>
    </source>
</evidence>
<dbReference type="EMBL" id="JJPU01000191">
    <property type="protein sequence ID" value="KKG92106.1"/>
    <property type="molecule type" value="Genomic_DNA"/>
</dbReference>
<evidence type="ECO:0000313" key="53">
    <source>
        <dbReference type="Proteomes" id="UP000034950"/>
    </source>
</evidence>
<evidence type="ECO:0000313" key="37">
    <source>
        <dbReference type="Proteomes" id="UP000034152"/>
    </source>
</evidence>
<keyword evidence="1" id="KW-0812">Transmembrane</keyword>
<evidence type="ECO:0000313" key="31">
    <source>
        <dbReference type="Proteomes" id="UP000033885"/>
    </source>
</evidence>
<evidence type="ECO:0000313" key="3">
    <source>
        <dbReference type="EMBL" id="KKG02925.1"/>
    </source>
</evidence>
<evidence type="ECO:0000313" key="2">
    <source>
        <dbReference type="EMBL" id="KKG02040.1"/>
    </source>
</evidence>
<evidence type="ECO:0000313" key="22">
    <source>
        <dbReference type="EMBL" id="KKH81430.1"/>
    </source>
</evidence>
<evidence type="ECO:0000313" key="32">
    <source>
        <dbReference type="Proteomes" id="UP000033933"/>
    </source>
</evidence>
<dbReference type="EMBL" id="JJPR01000145">
    <property type="protein sequence ID" value="KKG83135.1"/>
    <property type="molecule type" value="Genomic_DNA"/>
</dbReference>
<dbReference type="EMBL" id="JJOU01000208">
    <property type="protein sequence ID" value="KKG09013.1"/>
    <property type="molecule type" value="Genomic_DNA"/>
</dbReference>
<evidence type="ECO:0000313" key="24">
    <source>
        <dbReference type="EMBL" id="KKH86219.1"/>
    </source>
</evidence>
<evidence type="ECO:0000313" key="13">
    <source>
        <dbReference type="EMBL" id="KKH30119.1"/>
    </source>
</evidence>
<evidence type="ECO:0000313" key="19">
    <source>
        <dbReference type="EMBL" id="KKH66721.1"/>
    </source>
</evidence>
<evidence type="ECO:0000313" key="45">
    <source>
        <dbReference type="Proteomes" id="UP000034597"/>
    </source>
</evidence>
<evidence type="ECO:0000313" key="33">
    <source>
        <dbReference type="Proteomes" id="UP000033987"/>
    </source>
</evidence>
<dbReference type="Proteomes" id="UP000033864">
    <property type="component" value="Unassembled WGS sequence"/>
</dbReference>
<dbReference type="Proteomes" id="UP000034820">
    <property type="component" value="Unassembled WGS sequence"/>
</dbReference>
<dbReference type="Proteomes" id="UP000033987">
    <property type="component" value="Unassembled WGS sequence"/>
</dbReference>
<dbReference type="EMBL" id="JJQF01000087">
    <property type="protein sequence ID" value="KKH30119.1"/>
    <property type="molecule type" value="Genomic_DNA"/>
</dbReference>
<dbReference type="EMBL" id="JJQM01000061">
    <property type="protein sequence ID" value="KKH56307.1"/>
    <property type="molecule type" value="Genomic_DNA"/>
</dbReference>
<evidence type="ECO:0000313" key="36">
    <source>
        <dbReference type="Proteomes" id="UP000034142"/>
    </source>
</evidence>
<evidence type="ECO:0000256" key="1">
    <source>
        <dbReference type="SAM" id="Phobius"/>
    </source>
</evidence>
<dbReference type="EMBL" id="JJRB01000064">
    <property type="protein sequence ID" value="KKI04036.1"/>
    <property type="molecule type" value="Genomic_DNA"/>
</dbReference>
<evidence type="ECO:0000313" key="38">
    <source>
        <dbReference type="Proteomes" id="UP000034232"/>
    </source>
</evidence>
<evidence type="ECO:0000313" key="10">
    <source>
        <dbReference type="EMBL" id="KKH10383.1"/>
    </source>
</evidence>